<protein>
    <submittedName>
        <fullName evidence="1">Uncharacterized protein</fullName>
    </submittedName>
</protein>
<keyword evidence="2" id="KW-1185">Reference proteome</keyword>
<evidence type="ECO:0000313" key="1">
    <source>
        <dbReference type="EMBL" id="KAG6960078.1"/>
    </source>
</evidence>
<organism evidence="1 2">
    <name type="scientific">Phytophthora aleatoria</name>
    <dbReference type="NCBI Taxonomy" id="2496075"/>
    <lineage>
        <taxon>Eukaryota</taxon>
        <taxon>Sar</taxon>
        <taxon>Stramenopiles</taxon>
        <taxon>Oomycota</taxon>
        <taxon>Peronosporomycetes</taxon>
        <taxon>Peronosporales</taxon>
        <taxon>Peronosporaceae</taxon>
        <taxon>Phytophthora</taxon>
    </lineage>
</organism>
<accession>A0A8J5MFV7</accession>
<evidence type="ECO:0000313" key="2">
    <source>
        <dbReference type="Proteomes" id="UP000709295"/>
    </source>
</evidence>
<gene>
    <name evidence="1" type="ORF">JG688_00009782</name>
</gene>
<comment type="caution">
    <text evidence="1">The sequence shown here is derived from an EMBL/GenBank/DDBJ whole genome shotgun (WGS) entry which is preliminary data.</text>
</comment>
<dbReference type="AlphaFoldDB" id="A0A8J5MFV7"/>
<dbReference type="Proteomes" id="UP000709295">
    <property type="component" value="Unassembled WGS sequence"/>
</dbReference>
<name>A0A8J5MFV7_9STRA</name>
<proteinExistence type="predicted"/>
<reference evidence="1" key="1">
    <citation type="submission" date="2021-01" db="EMBL/GenBank/DDBJ databases">
        <title>Phytophthora aleatoria, a newly-described species from Pinus radiata is distinct from Phytophthora cactorum isolates based on comparative genomics.</title>
        <authorList>
            <person name="Mcdougal R."/>
            <person name="Panda P."/>
            <person name="Williams N."/>
            <person name="Studholme D.J."/>
        </authorList>
    </citation>
    <scope>NUCLEOTIDE SEQUENCE</scope>
    <source>
        <strain evidence="1">NZFS 4037</strain>
    </source>
</reference>
<dbReference type="EMBL" id="JAENGY010000579">
    <property type="protein sequence ID" value="KAG6960078.1"/>
    <property type="molecule type" value="Genomic_DNA"/>
</dbReference>
<sequence>MNRRSSSTSLQRQIDFTKTVPFVPREVFRLVLRLEAQKALEVNVAALEQRFRVPPGYADDDSLNARGEVKQPKNEHTKYLNNGLFEM</sequence>